<name>A0A0A9D079_ARUDO</name>
<sequence>MSLKYQFLEKLDKHTVHAYYAYSVSIIASQICFKCIFSLI</sequence>
<evidence type="ECO:0000256" key="1">
    <source>
        <dbReference type="SAM" id="Phobius"/>
    </source>
</evidence>
<keyword evidence="1" id="KW-1133">Transmembrane helix</keyword>
<evidence type="ECO:0000313" key="2">
    <source>
        <dbReference type="EMBL" id="JAD81241.1"/>
    </source>
</evidence>
<dbReference type="AlphaFoldDB" id="A0A0A9D079"/>
<reference evidence="2" key="1">
    <citation type="submission" date="2014-09" db="EMBL/GenBank/DDBJ databases">
        <authorList>
            <person name="Magalhaes I.L.F."/>
            <person name="Oliveira U."/>
            <person name="Santos F.R."/>
            <person name="Vidigal T.H.D.A."/>
            <person name="Brescovit A.D."/>
            <person name="Santos A.J."/>
        </authorList>
    </citation>
    <scope>NUCLEOTIDE SEQUENCE</scope>
    <source>
        <tissue evidence="2">Shoot tissue taken approximately 20 cm above the soil surface</tissue>
    </source>
</reference>
<organism evidence="2">
    <name type="scientific">Arundo donax</name>
    <name type="common">Giant reed</name>
    <name type="synonym">Donax arundinaceus</name>
    <dbReference type="NCBI Taxonomy" id="35708"/>
    <lineage>
        <taxon>Eukaryota</taxon>
        <taxon>Viridiplantae</taxon>
        <taxon>Streptophyta</taxon>
        <taxon>Embryophyta</taxon>
        <taxon>Tracheophyta</taxon>
        <taxon>Spermatophyta</taxon>
        <taxon>Magnoliopsida</taxon>
        <taxon>Liliopsida</taxon>
        <taxon>Poales</taxon>
        <taxon>Poaceae</taxon>
        <taxon>PACMAD clade</taxon>
        <taxon>Arundinoideae</taxon>
        <taxon>Arundineae</taxon>
        <taxon>Arundo</taxon>
    </lineage>
</organism>
<proteinExistence type="predicted"/>
<dbReference type="EMBL" id="GBRH01216654">
    <property type="protein sequence ID" value="JAD81241.1"/>
    <property type="molecule type" value="Transcribed_RNA"/>
</dbReference>
<reference evidence="2" key="2">
    <citation type="journal article" date="2015" name="Data Brief">
        <title>Shoot transcriptome of the giant reed, Arundo donax.</title>
        <authorList>
            <person name="Barrero R.A."/>
            <person name="Guerrero F.D."/>
            <person name="Moolhuijzen P."/>
            <person name="Goolsby J.A."/>
            <person name="Tidwell J."/>
            <person name="Bellgard S.E."/>
            <person name="Bellgard M.I."/>
        </authorList>
    </citation>
    <scope>NUCLEOTIDE SEQUENCE</scope>
    <source>
        <tissue evidence="2">Shoot tissue taken approximately 20 cm above the soil surface</tissue>
    </source>
</reference>
<accession>A0A0A9D079</accession>
<keyword evidence="1" id="KW-0812">Transmembrane</keyword>
<feature type="transmembrane region" description="Helical" evidence="1">
    <location>
        <begin position="20"/>
        <end position="39"/>
    </location>
</feature>
<keyword evidence="1" id="KW-0472">Membrane</keyword>
<protein>
    <submittedName>
        <fullName evidence="2">Uncharacterized protein</fullName>
    </submittedName>
</protein>